<evidence type="ECO:0000313" key="1">
    <source>
        <dbReference type="EMBL" id="KAL0121005.1"/>
    </source>
</evidence>
<protein>
    <submittedName>
        <fullName evidence="1">Uncharacterized protein</fullName>
    </submittedName>
</protein>
<keyword evidence="2" id="KW-1185">Reference proteome</keyword>
<reference evidence="1 2" key="1">
    <citation type="submission" date="2023-03" db="EMBL/GenBank/DDBJ databases">
        <title>High recombination rates correlate with genetic variation in Cardiocondyla obscurior ants.</title>
        <authorList>
            <person name="Errbii M."/>
        </authorList>
    </citation>
    <scope>NUCLEOTIDE SEQUENCE [LARGE SCALE GENOMIC DNA]</scope>
    <source>
        <strain evidence="1">Alpha-2009</strain>
        <tissue evidence="1">Whole body</tissue>
    </source>
</reference>
<sequence length="165" mass="18873">MSNNKIYITNRFYRHPSSYETLLIILKYPKKIGSILQSQSYYFSKKDHHRNTLLSSNEIPRKQHVIRLYHVAIICSQKSLSFCEASDACSILLGAPWEFSLALIAILGTVLKRLRIARNPTKADGIPLCSSSYPPLWHGTPQLLFISLRDRLATARPGIDLTFRR</sequence>
<gene>
    <name evidence="1" type="ORF">PUN28_008618</name>
</gene>
<name>A0AAW2G3J5_9HYME</name>
<organism evidence="1 2">
    <name type="scientific">Cardiocondyla obscurior</name>
    <dbReference type="NCBI Taxonomy" id="286306"/>
    <lineage>
        <taxon>Eukaryota</taxon>
        <taxon>Metazoa</taxon>
        <taxon>Ecdysozoa</taxon>
        <taxon>Arthropoda</taxon>
        <taxon>Hexapoda</taxon>
        <taxon>Insecta</taxon>
        <taxon>Pterygota</taxon>
        <taxon>Neoptera</taxon>
        <taxon>Endopterygota</taxon>
        <taxon>Hymenoptera</taxon>
        <taxon>Apocrita</taxon>
        <taxon>Aculeata</taxon>
        <taxon>Formicoidea</taxon>
        <taxon>Formicidae</taxon>
        <taxon>Myrmicinae</taxon>
        <taxon>Cardiocondyla</taxon>
    </lineage>
</organism>
<proteinExistence type="predicted"/>
<dbReference type="Proteomes" id="UP001430953">
    <property type="component" value="Unassembled WGS sequence"/>
</dbReference>
<accession>A0AAW2G3J5</accession>
<dbReference type="EMBL" id="JADYXP020000007">
    <property type="protein sequence ID" value="KAL0121005.1"/>
    <property type="molecule type" value="Genomic_DNA"/>
</dbReference>
<evidence type="ECO:0000313" key="2">
    <source>
        <dbReference type="Proteomes" id="UP001430953"/>
    </source>
</evidence>
<comment type="caution">
    <text evidence="1">The sequence shown here is derived from an EMBL/GenBank/DDBJ whole genome shotgun (WGS) entry which is preliminary data.</text>
</comment>
<dbReference type="AlphaFoldDB" id="A0AAW2G3J5"/>